<feature type="compositionally biased region" description="Polar residues" evidence="23">
    <location>
        <begin position="718"/>
        <end position="727"/>
    </location>
</feature>
<comment type="function">
    <text evidence="1">Cell wall formation. Synthesis of cross-linked peptidoglycan from the lipid intermediates. The enzyme has a penicillin-insensitive transglycosylase N-terminal domain (formation of linear glycan strands) and a penicillin-sensitive transpeptidase C-terminal domain (cross-linking of the peptide subunits).</text>
</comment>
<keyword evidence="28" id="KW-1185">Reference proteome</keyword>
<evidence type="ECO:0000256" key="4">
    <source>
        <dbReference type="ARBA" id="ARBA00012448"/>
    </source>
</evidence>
<evidence type="ECO:0000256" key="23">
    <source>
        <dbReference type="SAM" id="MobiDB-lite"/>
    </source>
</evidence>
<keyword evidence="8" id="KW-0328">Glycosyltransferase</keyword>
<dbReference type="Gene3D" id="1.10.3810.10">
    <property type="entry name" value="Biosynthetic peptidoglycan transglycosylase-like"/>
    <property type="match status" value="1"/>
</dbReference>
<evidence type="ECO:0000256" key="6">
    <source>
        <dbReference type="ARBA" id="ARBA00022645"/>
    </source>
</evidence>
<evidence type="ECO:0000259" key="26">
    <source>
        <dbReference type="Pfam" id="PF00912"/>
    </source>
</evidence>
<dbReference type="AlphaFoldDB" id="C8W0E5"/>
<dbReference type="UniPathway" id="UPA00219"/>
<dbReference type="InterPro" id="IPR001264">
    <property type="entry name" value="Glyco_trans_51"/>
</dbReference>
<dbReference type="InterPro" id="IPR036950">
    <property type="entry name" value="PBP_transglycosylase"/>
</dbReference>
<keyword evidence="9" id="KW-0808">Transferase</keyword>
<keyword evidence="12" id="KW-0133">Cell shape</keyword>
<feature type="region of interest" description="Disordered" evidence="23">
    <location>
        <begin position="704"/>
        <end position="727"/>
    </location>
</feature>
<dbReference type="EC" id="3.4.16.4" evidence="4"/>
<evidence type="ECO:0000256" key="3">
    <source>
        <dbReference type="ARBA" id="ARBA00004752"/>
    </source>
</evidence>
<keyword evidence="10 24" id="KW-0812">Transmembrane</keyword>
<keyword evidence="13" id="KW-0735">Signal-anchor</keyword>
<dbReference type="Proteomes" id="UP000002217">
    <property type="component" value="Chromosome"/>
</dbReference>
<evidence type="ECO:0000256" key="16">
    <source>
        <dbReference type="ARBA" id="ARBA00023136"/>
    </source>
</evidence>
<evidence type="ECO:0000256" key="10">
    <source>
        <dbReference type="ARBA" id="ARBA00022692"/>
    </source>
</evidence>
<dbReference type="PANTHER" id="PTHR32282:SF33">
    <property type="entry name" value="PEPTIDOGLYCAN GLYCOSYLTRANSFERASE"/>
    <property type="match status" value="1"/>
</dbReference>
<evidence type="ECO:0000256" key="14">
    <source>
        <dbReference type="ARBA" id="ARBA00022984"/>
    </source>
</evidence>
<proteinExistence type="predicted"/>
<dbReference type="SUPFAM" id="SSF56601">
    <property type="entry name" value="beta-lactamase/transpeptidase-like"/>
    <property type="match status" value="1"/>
</dbReference>
<evidence type="ECO:0000256" key="19">
    <source>
        <dbReference type="ARBA" id="ARBA00023316"/>
    </source>
</evidence>
<evidence type="ECO:0000313" key="27">
    <source>
        <dbReference type="EMBL" id="ACV63200.1"/>
    </source>
</evidence>
<dbReference type="InterPro" id="IPR012338">
    <property type="entry name" value="Beta-lactam/transpept-like"/>
</dbReference>
<keyword evidence="7" id="KW-0645">Protease</keyword>
<dbReference type="SUPFAM" id="SSF53955">
    <property type="entry name" value="Lysozyme-like"/>
    <property type="match status" value="1"/>
</dbReference>
<keyword evidence="16 24" id="KW-0472">Membrane</keyword>
<evidence type="ECO:0000256" key="18">
    <source>
        <dbReference type="ARBA" id="ARBA00023268"/>
    </source>
</evidence>
<evidence type="ECO:0000256" key="1">
    <source>
        <dbReference type="ARBA" id="ARBA00002624"/>
    </source>
</evidence>
<dbReference type="GO" id="GO:0009002">
    <property type="term" value="F:serine-type D-Ala-D-Ala carboxypeptidase activity"/>
    <property type="evidence" value="ECO:0007669"/>
    <property type="project" value="UniProtKB-EC"/>
</dbReference>
<dbReference type="EC" id="2.4.99.28" evidence="21"/>
<comment type="catalytic activity">
    <reaction evidence="20">
        <text>Preferential cleavage: (Ac)2-L-Lys-D-Ala-|-D-Ala. Also transpeptidation of peptidyl-alanyl moieties that are N-acyl substituents of D-alanine.</text>
        <dbReference type="EC" id="3.4.16.4"/>
    </reaction>
</comment>
<dbReference type="eggNOG" id="COG0744">
    <property type="taxonomic scope" value="Bacteria"/>
</dbReference>
<protein>
    <recommendedName>
        <fullName evidence="5">Penicillin-binding protein 1A</fullName>
        <ecNumber evidence="21">2.4.99.28</ecNumber>
        <ecNumber evidence="4">3.4.16.4</ecNumber>
    </recommendedName>
</protein>
<feature type="domain" description="Penicillin-binding protein transpeptidase" evidence="25">
    <location>
        <begin position="325"/>
        <end position="596"/>
    </location>
</feature>
<keyword evidence="6" id="KW-0121">Carboxypeptidase</keyword>
<dbReference type="FunFam" id="1.10.3810.10:FF:000003">
    <property type="entry name" value="Penicillin-binding protein 1a"/>
    <property type="match status" value="1"/>
</dbReference>
<evidence type="ECO:0000256" key="15">
    <source>
        <dbReference type="ARBA" id="ARBA00022989"/>
    </source>
</evidence>
<feature type="domain" description="Glycosyl transferase family 51" evidence="26">
    <location>
        <begin position="64"/>
        <end position="237"/>
    </location>
</feature>
<keyword evidence="15 24" id="KW-1133">Transmembrane helix</keyword>
<dbReference type="EMBL" id="CP001720">
    <property type="protein sequence ID" value="ACV63200.1"/>
    <property type="molecule type" value="Genomic_DNA"/>
</dbReference>
<dbReference type="STRING" id="485916.Dtox_2389"/>
<sequence length="727" mass="80186">MTENEKKKKLNWFRLFLLIGLLVLLIVLGTSIGLLISIIVDLPDINIKDLKYNAATLIYDQNDNLITKIGTENRIPVKINEVPKVVQNAFLAVEDVRFYQHHGIDIRGIARAAWQNITTGKIKEGASTITQQLARDIYLNNDQKYKRKIQEIFLALMLERKLSKEEILELYLNRIYFGEGSYGIKTAAETYFGKKLNELGLKEAALLAGLPQAPSSYSPYQNKDLALKRRNLVLENMLKYNYINNYDYNNVVNADLGTLTEPAAKKYPYPFYIDYVTEHLIARYGESQVFTGGLIVHIAMDKKMQTIAEEVISNKNNFPTADIQGAAVVINPHNGYITALVGGREHTNMRQWNRATQTYRQPGSAFKPIIAYGPAIELKGKGPASVVDDSPIRIGSWSPRNSNGKFSGLTTLRNALTYSINIVSVKLLQEVTIPKARDFAKKIGISSLDPKYDVGLSMALGGLHQGVTPLELAGAYGAFANLGTYNKPIAITQVKKSDGTVLWDTQQSIPVQAMKPTTAYLITDMLQSAVQRGTGTAAQISRPAAGKTGTTENGKDIWFAGYTPELVGIVWMGYDDPKPTPYFGGEYSARIWHNIMGKILEGQPLKQFPRPDNIVSATVDSKSGLLPGPNTPDTDKVTDLFAAENVPKKVDTSHVLVEVCAVSGMLPNEYCPDRVTKVFLKTGTFSSSVADSESRVPTGVCTVHGPETSNKEVEAETHNITPQGKTN</sequence>
<comment type="pathway">
    <text evidence="3">Cell wall biogenesis; peptidoglycan biosynthesis.</text>
</comment>
<evidence type="ECO:0000256" key="24">
    <source>
        <dbReference type="SAM" id="Phobius"/>
    </source>
</evidence>
<feature type="transmembrane region" description="Helical" evidence="24">
    <location>
        <begin position="12"/>
        <end position="40"/>
    </location>
</feature>
<dbReference type="Pfam" id="PF00905">
    <property type="entry name" value="Transpeptidase"/>
    <property type="match status" value="1"/>
</dbReference>
<evidence type="ECO:0000313" key="28">
    <source>
        <dbReference type="Proteomes" id="UP000002217"/>
    </source>
</evidence>
<reference evidence="27 28" key="1">
    <citation type="journal article" date="2009" name="Stand. Genomic Sci.">
        <title>Complete genome sequence of Desulfotomaculum acetoxidans type strain (5575).</title>
        <authorList>
            <person name="Spring S."/>
            <person name="Lapidus A."/>
            <person name="Schroder M."/>
            <person name="Gleim D."/>
            <person name="Sims D."/>
            <person name="Meincke L."/>
            <person name="Glavina Del Rio T."/>
            <person name="Tice H."/>
            <person name="Copeland A."/>
            <person name="Cheng J.F."/>
            <person name="Lucas S."/>
            <person name="Chen F."/>
            <person name="Nolan M."/>
            <person name="Bruce D."/>
            <person name="Goodwin L."/>
            <person name="Pitluck S."/>
            <person name="Ivanova N."/>
            <person name="Mavromatis K."/>
            <person name="Mikhailova N."/>
            <person name="Pati A."/>
            <person name="Chen A."/>
            <person name="Palaniappan K."/>
            <person name="Land M."/>
            <person name="Hauser L."/>
            <person name="Chang Y.J."/>
            <person name="Jeffries C.D."/>
            <person name="Chain P."/>
            <person name="Saunders E."/>
            <person name="Brettin T."/>
            <person name="Detter J.C."/>
            <person name="Goker M."/>
            <person name="Bristow J."/>
            <person name="Eisen J.A."/>
            <person name="Markowitz V."/>
            <person name="Hugenholtz P."/>
            <person name="Kyrpides N.C."/>
            <person name="Klenk H.P."/>
            <person name="Han C."/>
        </authorList>
    </citation>
    <scope>NUCLEOTIDE SEQUENCE [LARGE SCALE GENOMIC DNA]</scope>
    <source>
        <strain evidence="28">ATCC 49208 / DSM 771 / VKM B-1644</strain>
    </source>
</reference>
<keyword evidence="17" id="KW-0046">Antibiotic resistance</keyword>
<keyword evidence="11" id="KW-0378">Hydrolase</keyword>
<dbReference type="OrthoDB" id="9766909at2"/>
<dbReference type="PANTHER" id="PTHR32282">
    <property type="entry name" value="BINDING PROTEIN TRANSPEPTIDASE, PUTATIVE-RELATED"/>
    <property type="match status" value="1"/>
</dbReference>
<dbReference type="InterPro" id="IPR050396">
    <property type="entry name" value="Glycosyltr_51/Transpeptidase"/>
</dbReference>
<dbReference type="KEGG" id="dae:Dtox_2389"/>
<evidence type="ECO:0000256" key="17">
    <source>
        <dbReference type="ARBA" id="ARBA00023251"/>
    </source>
</evidence>
<keyword evidence="19" id="KW-0961">Cell wall biogenesis/degradation</keyword>
<evidence type="ECO:0000256" key="7">
    <source>
        <dbReference type="ARBA" id="ARBA00022670"/>
    </source>
</evidence>
<dbReference type="NCBIfam" id="TIGR02074">
    <property type="entry name" value="PBP_1a_fam"/>
    <property type="match status" value="1"/>
</dbReference>
<evidence type="ECO:0000256" key="8">
    <source>
        <dbReference type="ARBA" id="ARBA00022676"/>
    </source>
</evidence>
<keyword evidence="14" id="KW-0573">Peptidoglycan synthesis</keyword>
<evidence type="ECO:0000256" key="21">
    <source>
        <dbReference type="ARBA" id="ARBA00044770"/>
    </source>
</evidence>
<dbReference type="GO" id="GO:0008360">
    <property type="term" value="P:regulation of cell shape"/>
    <property type="evidence" value="ECO:0007669"/>
    <property type="project" value="UniProtKB-KW"/>
</dbReference>
<dbReference type="GO" id="GO:0006508">
    <property type="term" value="P:proteolysis"/>
    <property type="evidence" value="ECO:0007669"/>
    <property type="project" value="UniProtKB-KW"/>
</dbReference>
<dbReference type="GO" id="GO:0030288">
    <property type="term" value="C:outer membrane-bounded periplasmic space"/>
    <property type="evidence" value="ECO:0007669"/>
    <property type="project" value="TreeGrafter"/>
</dbReference>
<organism evidence="27 28">
    <name type="scientific">Desulfofarcimen acetoxidans (strain ATCC 49208 / DSM 771 / KCTC 5769 / VKM B-1644 / 5575)</name>
    <name type="common">Desulfotomaculum acetoxidans</name>
    <dbReference type="NCBI Taxonomy" id="485916"/>
    <lineage>
        <taxon>Bacteria</taxon>
        <taxon>Bacillati</taxon>
        <taxon>Bacillota</taxon>
        <taxon>Clostridia</taxon>
        <taxon>Eubacteriales</taxon>
        <taxon>Peptococcaceae</taxon>
        <taxon>Desulfofarcimen</taxon>
    </lineage>
</organism>
<dbReference type="GO" id="GO:0009252">
    <property type="term" value="P:peptidoglycan biosynthetic process"/>
    <property type="evidence" value="ECO:0007669"/>
    <property type="project" value="UniProtKB-UniPathway"/>
</dbReference>
<gene>
    <name evidence="27" type="ordered locus">Dtox_2389</name>
</gene>
<evidence type="ECO:0000256" key="20">
    <source>
        <dbReference type="ARBA" id="ARBA00034000"/>
    </source>
</evidence>
<dbReference type="GO" id="GO:0008955">
    <property type="term" value="F:peptidoglycan glycosyltransferase activity"/>
    <property type="evidence" value="ECO:0007669"/>
    <property type="project" value="UniProtKB-EC"/>
</dbReference>
<evidence type="ECO:0000256" key="13">
    <source>
        <dbReference type="ARBA" id="ARBA00022968"/>
    </source>
</evidence>
<keyword evidence="18" id="KW-0511">Multifunctional enzyme</keyword>
<evidence type="ECO:0000256" key="12">
    <source>
        <dbReference type="ARBA" id="ARBA00022960"/>
    </source>
</evidence>
<dbReference type="Gene3D" id="3.40.710.10">
    <property type="entry name" value="DD-peptidase/beta-lactamase superfamily"/>
    <property type="match status" value="1"/>
</dbReference>
<evidence type="ECO:0000256" key="11">
    <source>
        <dbReference type="ARBA" id="ARBA00022801"/>
    </source>
</evidence>
<dbReference type="GO" id="GO:0005886">
    <property type="term" value="C:plasma membrane"/>
    <property type="evidence" value="ECO:0007669"/>
    <property type="project" value="UniProtKB-SubCell"/>
</dbReference>
<dbReference type="GO" id="GO:0046677">
    <property type="term" value="P:response to antibiotic"/>
    <property type="evidence" value="ECO:0007669"/>
    <property type="project" value="UniProtKB-KW"/>
</dbReference>
<dbReference type="CAZy" id="GT51">
    <property type="family name" value="Glycosyltransferase Family 51"/>
</dbReference>
<dbReference type="InterPro" id="IPR023346">
    <property type="entry name" value="Lysozyme-like_dom_sf"/>
</dbReference>
<dbReference type="HOGENOM" id="CLU_006354_2_2_9"/>
<evidence type="ECO:0000259" key="25">
    <source>
        <dbReference type="Pfam" id="PF00905"/>
    </source>
</evidence>
<evidence type="ECO:0000256" key="5">
    <source>
        <dbReference type="ARBA" id="ARBA00018638"/>
    </source>
</evidence>
<evidence type="ECO:0000256" key="22">
    <source>
        <dbReference type="ARBA" id="ARBA00049902"/>
    </source>
</evidence>
<accession>C8W0E5</accession>
<comment type="catalytic activity">
    <reaction evidence="22">
        <text>[GlcNAc-(1-&gt;4)-Mur2Ac(oyl-L-Ala-gamma-D-Glu-L-Lys-D-Ala-D-Ala)](n)-di-trans,octa-cis-undecaprenyl diphosphate + beta-D-GlcNAc-(1-&gt;4)-Mur2Ac(oyl-L-Ala-gamma-D-Glu-L-Lys-D-Ala-D-Ala)-di-trans,octa-cis-undecaprenyl diphosphate = [GlcNAc-(1-&gt;4)-Mur2Ac(oyl-L-Ala-gamma-D-Glu-L-Lys-D-Ala-D-Ala)](n+1)-di-trans,octa-cis-undecaprenyl diphosphate + di-trans,octa-cis-undecaprenyl diphosphate + H(+)</text>
        <dbReference type="Rhea" id="RHEA:23708"/>
        <dbReference type="Rhea" id="RHEA-COMP:9602"/>
        <dbReference type="Rhea" id="RHEA-COMP:9603"/>
        <dbReference type="ChEBI" id="CHEBI:15378"/>
        <dbReference type="ChEBI" id="CHEBI:58405"/>
        <dbReference type="ChEBI" id="CHEBI:60033"/>
        <dbReference type="ChEBI" id="CHEBI:78435"/>
        <dbReference type="EC" id="2.4.99.28"/>
    </reaction>
</comment>
<dbReference type="Pfam" id="PF00912">
    <property type="entry name" value="Transgly"/>
    <property type="match status" value="1"/>
</dbReference>
<dbReference type="InterPro" id="IPR001460">
    <property type="entry name" value="PCN-bd_Tpept"/>
</dbReference>
<dbReference type="GO" id="GO:0008658">
    <property type="term" value="F:penicillin binding"/>
    <property type="evidence" value="ECO:0007669"/>
    <property type="project" value="InterPro"/>
</dbReference>
<evidence type="ECO:0000256" key="9">
    <source>
        <dbReference type="ARBA" id="ARBA00022679"/>
    </source>
</evidence>
<name>C8W0E5_DESAS</name>
<evidence type="ECO:0000256" key="2">
    <source>
        <dbReference type="ARBA" id="ARBA00004401"/>
    </source>
</evidence>
<dbReference type="GO" id="GO:0071555">
    <property type="term" value="P:cell wall organization"/>
    <property type="evidence" value="ECO:0007669"/>
    <property type="project" value="UniProtKB-KW"/>
</dbReference>
<comment type="subcellular location">
    <subcellularLocation>
        <location evidence="2">Cell membrane</location>
        <topology evidence="2">Single-pass type II membrane protein</topology>
    </subcellularLocation>
</comment>